<dbReference type="AlphaFoldDB" id="A0A6S7IGX4"/>
<name>A0A6S7IGX4_PARCT</name>
<proteinExistence type="predicted"/>
<comment type="caution">
    <text evidence="1">The sequence shown here is derived from an EMBL/GenBank/DDBJ whole genome shotgun (WGS) entry which is preliminary data.</text>
</comment>
<keyword evidence="2" id="KW-1185">Reference proteome</keyword>
<dbReference type="Proteomes" id="UP001152795">
    <property type="component" value="Unassembled WGS sequence"/>
</dbReference>
<organism evidence="1 2">
    <name type="scientific">Paramuricea clavata</name>
    <name type="common">Red gorgonian</name>
    <name type="synonym">Violescent sea-whip</name>
    <dbReference type="NCBI Taxonomy" id="317549"/>
    <lineage>
        <taxon>Eukaryota</taxon>
        <taxon>Metazoa</taxon>
        <taxon>Cnidaria</taxon>
        <taxon>Anthozoa</taxon>
        <taxon>Octocorallia</taxon>
        <taxon>Malacalcyonacea</taxon>
        <taxon>Plexauridae</taxon>
        <taxon>Paramuricea</taxon>
    </lineage>
</organism>
<evidence type="ECO:0000313" key="2">
    <source>
        <dbReference type="Proteomes" id="UP001152795"/>
    </source>
</evidence>
<gene>
    <name evidence="1" type="ORF">PACLA_8A015184</name>
</gene>
<dbReference type="EMBL" id="CACRXK020009330">
    <property type="protein sequence ID" value="CAB4016946.1"/>
    <property type="molecule type" value="Genomic_DNA"/>
</dbReference>
<sequence length="200" mass="22920">LSAFNRFGQHREAFTVIQINCGMLNVGKKMLCVYGFKPNHSTDSTSGELSWNSGESMSDNLLSENRKKVTVRIRLFPRESQPSSSTRWWTVTLKAKSVFRRNKHNVKITENVGTKTFWTNEGKFSFDEENVIVRGQLEDDSVAGRYFVLRLQHPGREEMCLSDEVLYEGTLARSKDSCGNEDNWEVTHDAVVFRDQTIEA</sequence>
<protein>
    <submittedName>
        <fullName evidence="1">Uncharacterized protein</fullName>
    </submittedName>
</protein>
<reference evidence="1" key="1">
    <citation type="submission" date="2020-04" db="EMBL/GenBank/DDBJ databases">
        <authorList>
            <person name="Alioto T."/>
            <person name="Alioto T."/>
            <person name="Gomez Garrido J."/>
        </authorList>
    </citation>
    <scope>NUCLEOTIDE SEQUENCE</scope>
    <source>
        <strain evidence="1">A484AB</strain>
    </source>
</reference>
<evidence type="ECO:0000313" key="1">
    <source>
        <dbReference type="EMBL" id="CAB4016946.1"/>
    </source>
</evidence>
<accession>A0A6S7IGX4</accession>
<feature type="non-terminal residue" evidence="1">
    <location>
        <position position="200"/>
    </location>
</feature>